<accession>A0A8J3SRF0</accession>
<comment type="caution">
    <text evidence="2">The sequence shown here is derived from an EMBL/GenBank/DDBJ whole genome shotgun (WGS) entry which is preliminary data.</text>
</comment>
<gene>
    <name evidence="2" type="ORF">Psi01_85940</name>
</gene>
<name>A0A8J3SRF0_9ACTN</name>
<keyword evidence="1" id="KW-1133">Transmembrane helix</keyword>
<dbReference type="InterPro" id="IPR021401">
    <property type="entry name" value="DUF3040"/>
</dbReference>
<evidence type="ECO:0000256" key="1">
    <source>
        <dbReference type="SAM" id="Phobius"/>
    </source>
</evidence>
<keyword evidence="1" id="KW-0812">Transmembrane</keyword>
<keyword evidence="1" id="KW-0472">Membrane</keyword>
<protein>
    <recommendedName>
        <fullName evidence="4">DUF3040 domain-containing protein</fullName>
    </recommendedName>
</protein>
<feature type="transmembrane region" description="Helical" evidence="1">
    <location>
        <begin position="48"/>
        <end position="68"/>
    </location>
</feature>
<evidence type="ECO:0000313" key="3">
    <source>
        <dbReference type="Proteomes" id="UP000619788"/>
    </source>
</evidence>
<organism evidence="2 3">
    <name type="scientific">Planobispora siamensis</name>
    <dbReference type="NCBI Taxonomy" id="936338"/>
    <lineage>
        <taxon>Bacteria</taxon>
        <taxon>Bacillati</taxon>
        <taxon>Actinomycetota</taxon>
        <taxon>Actinomycetes</taxon>
        <taxon>Streptosporangiales</taxon>
        <taxon>Streptosporangiaceae</taxon>
        <taxon>Planobispora</taxon>
    </lineage>
</organism>
<dbReference type="Pfam" id="PF11239">
    <property type="entry name" value="DUF3040"/>
    <property type="match status" value="1"/>
</dbReference>
<proteinExistence type="predicted"/>
<dbReference type="EMBL" id="BOOJ01000123">
    <property type="protein sequence ID" value="GIH97964.1"/>
    <property type="molecule type" value="Genomic_DNA"/>
</dbReference>
<evidence type="ECO:0008006" key="4">
    <source>
        <dbReference type="Google" id="ProtNLM"/>
    </source>
</evidence>
<reference evidence="2 3" key="1">
    <citation type="submission" date="2021-01" db="EMBL/GenBank/DDBJ databases">
        <title>Whole genome shotgun sequence of Planobispora siamensis NBRC 107568.</title>
        <authorList>
            <person name="Komaki H."/>
            <person name="Tamura T."/>
        </authorList>
    </citation>
    <scope>NUCLEOTIDE SEQUENCE [LARGE SCALE GENOMIC DNA]</scope>
    <source>
        <strain evidence="2 3">NBRC 107568</strain>
    </source>
</reference>
<evidence type="ECO:0000313" key="2">
    <source>
        <dbReference type="EMBL" id="GIH97964.1"/>
    </source>
</evidence>
<dbReference type="AlphaFoldDB" id="A0A8J3SRF0"/>
<sequence length="85" mass="8719">MGLSLRERRALAAIAGRLQTDEPELAHSLSSFAAGAITMETLPSRRHMLAVALLAVLMAVMAVALPALGAAGHRPAAATQAQYGG</sequence>
<dbReference type="RefSeq" id="WP_204069938.1">
    <property type="nucleotide sequence ID" value="NZ_BOOJ01000123.1"/>
</dbReference>
<keyword evidence="3" id="KW-1185">Reference proteome</keyword>
<dbReference type="Proteomes" id="UP000619788">
    <property type="component" value="Unassembled WGS sequence"/>
</dbReference>